<dbReference type="PANTHER" id="PTHR43611:SF3">
    <property type="entry name" value="FLAVIN MONONUCLEOTIDE HYDROLASE 1, CHLOROPLATIC"/>
    <property type="match status" value="1"/>
</dbReference>
<dbReference type="SFLD" id="SFLDG01129">
    <property type="entry name" value="C1.5:_HAD__Beta-PGM__Phosphata"/>
    <property type="match status" value="1"/>
</dbReference>
<dbReference type="GO" id="GO:0016787">
    <property type="term" value="F:hydrolase activity"/>
    <property type="evidence" value="ECO:0007669"/>
    <property type="project" value="UniProtKB-KW"/>
</dbReference>
<dbReference type="NCBIfam" id="TIGR01509">
    <property type="entry name" value="HAD-SF-IA-v3"/>
    <property type="match status" value="1"/>
</dbReference>
<dbReference type="InterPro" id="IPR023214">
    <property type="entry name" value="HAD_sf"/>
</dbReference>
<dbReference type="EMBL" id="VFSU01000019">
    <property type="protein sequence ID" value="TPE62142.1"/>
    <property type="molecule type" value="Genomic_DNA"/>
</dbReference>
<organism evidence="1 2">
    <name type="scientific">Sandaracinobacter neustonicus</name>
    <dbReference type="NCBI Taxonomy" id="1715348"/>
    <lineage>
        <taxon>Bacteria</taxon>
        <taxon>Pseudomonadati</taxon>
        <taxon>Pseudomonadota</taxon>
        <taxon>Alphaproteobacteria</taxon>
        <taxon>Sphingomonadales</taxon>
        <taxon>Sphingosinicellaceae</taxon>
        <taxon>Sandaracinobacter</taxon>
    </lineage>
</organism>
<name>A0A501XN98_9SPHN</name>
<dbReference type="OrthoDB" id="9807742at2"/>
<dbReference type="Gene3D" id="3.40.50.1000">
    <property type="entry name" value="HAD superfamily/HAD-like"/>
    <property type="match status" value="1"/>
</dbReference>
<evidence type="ECO:0000313" key="2">
    <source>
        <dbReference type="Proteomes" id="UP000319897"/>
    </source>
</evidence>
<reference evidence="1 2" key="1">
    <citation type="submission" date="2019-06" db="EMBL/GenBank/DDBJ databases">
        <authorList>
            <person name="Lee I."/>
            <person name="Jang G.I."/>
            <person name="Hwang C.Y."/>
        </authorList>
    </citation>
    <scope>NUCLEOTIDE SEQUENCE [LARGE SCALE GENOMIC DNA]</scope>
    <source>
        <strain evidence="1 2">PAMC 28131</strain>
    </source>
</reference>
<dbReference type="SUPFAM" id="SSF56784">
    <property type="entry name" value="HAD-like"/>
    <property type="match status" value="1"/>
</dbReference>
<dbReference type="InterPro" id="IPR036412">
    <property type="entry name" value="HAD-like_sf"/>
</dbReference>
<evidence type="ECO:0000313" key="1">
    <source>
        <dbReference type="EMBL" id="TPE62142.1"/>
    </source>
</evidence>
<dbReference type="Proteomes" id="UP000319897">
    <property type="component" value="Unassembled WGS sequence"/>
</dbReference>
<comment type="caution">
    <text evidence="1">The sequence shown here is derived from an EMBL/GenBank/DDBJ whole genome shotgun (WGS) entry which is preliminary data.</text>
</comment>
<protein>
    <submittedName>
        <fullName evidence="1">HAD-IA family hydrolase</fullName>
    </submittedName>
</protein>
<accession>A0A501XN98</accession>
<dbReference type="PANTHER" id="PTHR43611">
    <property type="entry name" value="ALPHA-D-GLUCOSE 1-PHOSPHATE PHOSPHATASE"/>
    <property type="match status" value="1"/>
</dbReference>
<dbReference type="RefSeq" id="WP_140927567.1">
    <property type="nucleotide sequence ID" value="NZ_VFSU01000019.1"/>
</dbReference>
<dbReference type="Pfam" id="PF00702">
    <property type="entry name" value="Hydrolase"/>
    <property type="match status" value="1"/>
</dbReference>
<dbReference type="InterPro" id="IPR006439">
    <property type="entry name" value="HAD-SF_hydro_IA"/>
</dbReference>
<dbReference type="SFLD" id="SFLDS00003">
    <property type="entry name" value="Haloacid_Dehalogenase"/>
    <property type="match status" value="1"/>
</dbReference>
<sequence length="203" mass="22515">MRGPKAVIWDVGHVLYDWDPRFLYAKLIPDTDRLDWFLSNVVTRAWHFQHDAGRPFAETSAELIAEYPAEAELIAAYGPRWLETIPAPIPGTHALIVALAAAGVPQFGITNFSGEFWDRFRPTAPIFDHFTDIVVSGHERLVKPDPAIYALARQRFALGDGEAIFIDDNPANVEAARNAGWLAHHFAGAERLKAELSALGFAV</sequence>
<gene>
    <name evidence="1" type="ORF">FJQ54_06285</name>
</gene>
<keyword evidence="2" id="KW-1185">Reference proteome</keyword>
<dbReference type="AlphaFoldDB" id="A0A501XN98"/>
<keyword evidence="1" id="KW-0378">Hydrolase</keyword>
<proteinExistence type="predicted"/>